<dbReference type="Gene3D" id="2.130.10.10">
    <property type="entry name" value="YVTN repeat-like/Quinoprotein amine dehydrogenase"/>
    <property type="match status" value="1"/>
</dbReference>
<evidence type="ECO:0000313" key="4">
    <source>
        <dbReference type="EMBL" id="EPB90266.1"/>
    </source>
</evidence>
<dbReference type="PROSITE" id="PS50294">
    <property type="entry name" value="WD_REPEATS_REGION"/>
    <property type="match status" value="1"/>
</dbReference>
<keyword evidence="5" id="KW-1185">Reference proteome</keyword>
<dbReference type="InterPro" id="IPR019775">
    <property type="entry name" value="WD40_repeat_CS"/>
</dbReference>
<dbReference type="OMA" id="CLWKYNY"/>
<dbReference type="OrthoDB" id="427795at2759"/>
<dbReference type="PROSITE" id="PS00678">
    <property type="entry name" value="WD_REPEATS_1"/>
    <property type="match status" value="1"/>
</dbReference>
<sequence>MSTSSVSLLTRELSFAPYDVKWIPCSSRVCTVGATNHGTGKIAVYNLVGKQLELKTETETNSAVRCATITGQTRSLATGDFEGQLQIWDTQRFDIPLISFRAHESIINSIDSYNQPKEPQEIVTGSRDGTVKVWDVRQQEKAVLTIKSKKSTDIWAVAYGRKQSCQLKSEKVIAVGYENGDIKLFHVNGSQYLWELHVKDGICSIEFNNDKLLASTLSGAYLIDIATGKASEIQSPTTLWSVRHIPQQTQYFSVAGGDGNITTYNQKDMKPANVLALSKHPIISLDWNKDKKGLFACCSFDQSLKIGMVLNIQ</sequence>
<protein>
    <submittedName>
        <fullName evidence="4">Uncharacterized protein</fullName>
    </submittedName>
</protein>
<dbReference type="eggNOG" id="ENOG502QRKB">
    <property type="taxonomic scope" value="Eukaryota"/>
</dbReference>
<accession>S2JIW9</accession>
<evidence type="ECO:0000256" key="2">
    <source>
        <dbReference type="ARBA" id="ARBA00022737"/>
    </source>
</evidence>
<dbReference type="SUPFAM" id="SSF50978">
    <property type="entry name" value="WD40 repeat-like"/>
    <property type="match status" value="1"/>
</dbReference>
<dbReference type="Pfam" id="PF00400">
    <property type="entry name" value="WD40"/>
    <property type="match status" value="1"/>
</dbReference>
<dbReference type="AlphaFoldDB" id="S2JIW9"/>
<organism evidence="4 5">
    <name type="scientific">Mucor circinelloides f. circinelloides (strain 1006PhL)</name>
    <name type="common">Mucormycosis agent</name>
    <name type="synonym">Calyptromyces circinelloides</name>
    <dbReference type="NCBI Taxonomy" id="1220926"/>
    <lineage>
        <taxon>Eukaryota</taxon>
        <taxon>Fungi</taxon>
        <taxon>Fungi incertae sedis</taxon>
        <taxon>Mucoromycota</taxon>
        <taxon>Mucoromycotina</taxon>
        <taxon>Mucoromycetes</taxon>
        <taxon>Mucorales</taxon>
        <taxon>Mucorineae</taxon>
        <taxon>Mucoraceae</taxon>
        <taxon>Mucor</taxon>
    </lineage>
</organism>
<dbReference type="PROSITE" id="PS50082">
    <property type="entry name" value="WD_REPEATS_2"/>
    <property type="match status" value="1"/>
</dbReference>
<dbReference type="PANTHER" id="PTHR10971">
    <property type="entry name" value="MRNA EXPORT FACTOR AND BUB3"/>
    <property type="match status" value="1"/>
</dbReference>
<feature type="repeat" description="WD" evidence="3">
    <location>
        <begin position="100"/>
        <end position="144"/>
    </location>
</feature>
<reference evidence="5" key="1">
    <citation type="submission" date="2013-05" db="EMBL/GenBank/DDBJ databases">
        <title>The Genome sequence of Mucor circinelloides f. circinelloides 1006PhL.</title>
        <authorList>
            <consortium name="The Broad Institute Genomics Platform"/>
            <person name="Cuomo C."/>
            <person name="Earl A."/>
            <person name="Findley K."/>
            <person name="Lee S.C."/>
            <person name="Walker B."/>
            <person name="Young S."/>
            <person name="Zeng Q."/>
            <person name="Gargeya S."/>
            <person name="Fitzgerald M."/>
            <person name="Haas B."/>
            <person name="Abouelleil A."/>
            <person name="Allen A.W."/>
            <person name="Alvarado L."/>
            <person name="Arachchi H.M."/>
            <person name="Berlin A.M."/>
            <person name="Chapman S.B."/>
            <person name="Gainer-Dewar J."/>
            <person name="Goldberg J."/>
            <person name="Griggs A."/>
            <person name="Gujja S."/>
            <person name="Hansen M."/>
            <person name="Howarth C."/>
            <person name="Imamovic A."/>
            <person name="Ireland A."/>
            <person name="Larimer J."/>
            <person name="McCowan C."/>
            <person name="Murphy C."/>
            <person name="Pearson M."/>
            <person name="Poon T.W."/>
            <person name="Priest M."/>
            <person name="Roberts A."/>
            <person name="Saif S."/>
            <person name="Shea T."/>
            <person name="Sisk P."/>
            <person name="Sykes S."/>
            <person name="Wortman J."/>
            <person name="Nusbaum C."/>
            <person name="Birren B."/>
        </authorList>
    </citation>
    <scope>NUCLEOTIDE SEQUENCE [LARGE SCALE GENOMIC DNA]</scope>
    <source>
        <strain evidence="5">1006PhL</strain>
    </source>
</reference>
<dbReference type="InterPro" id="IPR036322">
    <property type="entry name" value="WD40_repeat_dom_sf"/>
</dbReference>
<keyword evidence="1 3" id="KW-0853">WD repeat</keyword>
<name>S2JIW9_MUCC1</name>
<proteinExistence type="predicted"/>
<evidence type="ECO:0000256" key="3">
    <source>
        <dbReference type="PROSITE-ProRule" id="PRU00221"/>
    </source>
</evidence>
<evidence type="ECO:0000313" key="5">
    <source>
        <dbReference type="Proteomes" id="UP000014254"/>
    </source>
</evidence>
<dbReference type="InParanoid" id="S2JIW9"/>
<dbReference type="InterPro" id="IPR001680">
    <property type="entry name" value="WD40_rpt"/>
</dbReference>
<keyword evidence="2" id="KW-0677">Repeat</keyword>
<dbReference type="SMART" id="SM00320">
    <property type="entry name" value="WD40"/>
    <property type="match status" value="5"/>
</dbReference>
<gene>
    <name evidence="4" type="ORF">HMPREF1544_02952</name>
</gene>
<dbReference type="InterPro" id="IPR015943">
    <property type="entry name" value="WD40/YVTN_repeat-like_dom_sf"/>
</dbReference>
<evidence type="ECO:0000256" key="1">
    <source>
        <dbReference type="ARBA" id="ARBA00022574"/>
    </source>
</evidence>
<dbReference type="VEuPathDB" id="FungiDB:HMPREF1544_02952"/>
<dbReference type="Proteomes" id="UP000014254">
    <property type="component" value="Unassembled WGS sequence"/>
</dbReference>
<dbReference type="STRING" id="1220926.S2JIW9"/>
<dbReference type="EMBL" id="KE123923">
    <property type="protein sequence ID" value="EPB90266.1"/>
    <property type="molecule type" value="Genomic_DNA"/>
</dbReference>